<evidence type="ECO:0000313" key="3">
    <source>
        <dbReference type="Proteomes" id="UP000008782"/>
    </source>
</evidence>
<evidence type="ECO:0000313" key="2">
    <source>
        <dbReference type="EMBL" id="EFQ28634.1"/>
    </source>
</evidence>
<dbReference type="VEuPathDB" id="FungiDB:GLRG_03778"/>
<proteinExistence type="predicted"/>
<name>E3QCP6_COLGM</name>
<keyword evidence="3" id="KW-1185">Reference proteome</keyword>
<dbReference type="RefSeq" id="XP_008092654.1">
    <property type="nucleotide sequence ID" value="XM_008094463.1"/>
</dbReference>
<organism evidence="3">
    <name type="scientific">Colletotrichum graminicola (strain M1.001 / M2 / FGSC 10212)</name>
    <name type="common">Maize anthracnose fungus</name>
    <name type="synonym">Glomerella graminicola</name>
    <dbReference type="NCBI Taxonomy" id="645133"/>
    <lineage>
        <taxon>Eukaryota</taxon>
        <taxon>Fungi</taxon>
        <taxon>Dikarya</taxon>
        <taxon>Ascomycota</taxon>
        <taxon>Pezizomycotina</taxon>
        <taxon>Sordariomycetes</taxon>
        <taxon>Hypocreomycetidae</taxon>
        <taxon>Glomerellales</taxon>
        <taxon>Glomerellaceae</taxon>
        <taxon>Colletotrichum</taxon>
        <taxon>Colletotrichum graminicola species complex</taxon>
    </lineage>
</organism>
<accession>E3QCP6</accession>
<reference evidence="3" key="1">
    <citation type="journal article" date="2012" name="Nat. Genet.">
        <title>Lifestyle transitions in plant pathogenic Colletotrichum fungi deciphered by genome and transcriptome analyses.</title>
        <authorList>
            <person name="O'Connell R.J."/>
            <person name="Thon M.R."/>
            <person name="Hacquard S."/>
            <person name="Amyotte S.G."/>
            <person name="Kleemann J."/>
            <person name="Torres M.F."/>
            <person name="Damm U."/>
            <person name="Buiate E.A."/>
            <person name="Epstein L."/>
            <person name="Alkan N."/>
            <person name="Altmueller J."/>
            <person name="Alvarado-Balderrama L."/>
            <person name="Bauser C.A."/>
            <person name="Becker C."/>
            <person name="Birren B.W."/>
            <person name="Chen Z."/>
            <person name="Choi J."/>
            <person name="Crouch J.A."/>
            <person name="Duvick J.P."/>
            <person name="Farman M.A."/>
            <person name="Gan P."/>
            <person name="Heiman D."/>
            <person name="Henrissat B."/>
            <person name="Howard R.J."/>
            <person name="Kabbage M."/>
            <person name="Koch C."/>
            <person name="Kracher B."/>
            <person name="Kubo Y."/>
            <person name="Law A.D."/>
            <person name="Lebrun M.-H."/>
            <person name="Lee Y.-H."/>
            <person name="Miyara I."/>
            <person name="Moore N."/>
            <person name="Neumann U."/>
            <person name="Nordstroem K."/>
            <person name="Panaccione D.G."/>
            <person name="Panstruga R."/>
            <person name="Place M."/>
            <person name="Proctor R.H."/>
            <person name="Prusky D."/>
            <person name="Rech G."/>
            <person name="Reinhardt R."/>
            <person name="Rollins J.A."/>
            <person name="Rounsley S."/>
            <person name="Schardl C.L."/>
            <person name="Schwartz D.C."/>
            <person name="Shenoy N."/>
            <person name="Shirasu K."/>
            <person name="Sikhakolli U.R."/>
            <person name="Stueber K."/>
            <person name="Sukno S.A."/>
            <person name="Sweigard J.A."/>
            <person name="Takano Y."/>
            <person name="Takahara H."/>
            <person name="Trail F."/>
            <person name="van der Does H.C."/>
            <person name="Voll L.M."/>
            <person name="Will I."/>
            <person name="Young S."/>
            <person name="Zeng Q."/>
            <person name="Zhang J."/>
            <person name="Zhou S."/>
            <person name="Dickman M.B."/>
            <person name="Schulze-Lefert P."/>
            <person name="Ver Loren van Themaat E."/>
            <person name="Ma L.-J."/>
            <person name="Vaillancourt L.J."/>
        </authorList>
    </citation>
    <scope>NUCLEOTIDE SEQUENCE [LARGE SCALE GENOMIC DNA]</scope>
    <source>
        <strain evidence="3">M1.001 / M2 / FGSC 10212</strain>
    </source>
</reference>
<dbReference type="EMBL" id="GG697341">
    <property type="protein sequence ID" value="EFQ28634.1"/>
    <property type="molecule type" value="Genomic_DNA"/>
</dbReference>
<dbReference type="Proteomes" id="UP000008782">
    <property type="component" value="Unassembled WGS sequence"/>
</dbReference>
<feature type="compositionally biased region" description="Low complexity" evidence="1">
    <location>
        <begin position="15"/>
        <end position="38"/>
    </location>
</feature>
<dbReference type="AlphaFoldDB" id="E3QCP6"/>
<dbReference type="GeneID" id="24409143"/>
<evidence type="ECO:0000256" key="1">
    <source>
        <dbReference type="SAM" id="MobiDB-lite"/>
    </source>
</evidence>
<feature type="region of interest" description="Disordered" evidence="1">
    <location>
        <begin position="1"/>
        <end position="62"/>
    </location>
</feature>
<sequence>MSGQKHRWLQSQNTGGNRLRPSSSLRLSNTLSSSRLGNQRAREGGWSAPAGTTAGAIKRPSS</sequence>
<dbReference type="HOGENOM" id="CLU_2904063_0_0_1"/>
<protein>
    <submittedName>
        <fullName evidence="2">Uncharacterized protein</fullName>
    </submittedName>
</protein>
<gene>
    <name evidence="2" type="ORF">GLRG_03778</name>
</gene>